<dbReference type="AlphaFoldDB" id="A0A2U8H9V4"/>
<name>A0A2U8H9V4_9RHOB</name>
<dbReference type="KEGG" id="ypac:CEW88_01045"/>
<sequence>MIRTLTRLTLASTLALALASCSDDRPAPRATSTDQLPKVTGVISSKSAKQLFGAQDVSARLAPAAYGSYSKGCVAGAQQLPETGPTWQAMRLSRNRNWGHPELIDFVEDLSRKAAQLPGWNGLYVGDMSQPRGGPMTSGHASHQMGLDADIWMRPTDSLQLTRQQREDLSSISMQRASGAYVNDKWTPQHHALLKAAAQDPRVARIFVFPGAKVQMCKDETGDRAWLRKIRPWYGHHYHFHVRLNCPRGDASCVEQTPPPAGDGCADAQAWVNNILNPPKPDPNAPKVTPKPKRDLVMGDLPAQCASVLAAR</sequence>
<dbReference type="Proteomes" id="UP000244915">
    <property type="component" value="Chromosome 1"/>
</dbReference>
<evidence type="ECO:0000256" key="10">
    <source>
        <dbReference type="SAM" id="SignalP"/>
    </source>
</evidence>
<feature type="region of interest" description="Disordered" evidence="9">
    <location>
        <begin position="277"/>
        <end position="296"/>
    </location>
</feature>
<evidence type="ECO:0000256" key="3">
    <source>
        <dbReference type="ARBA" id="ARBA00022729"/>
    </source>
</evidence>
<dbReference type="GO" id="GO:0006508">
    <property type="term" value="P:proteolysis"/>
    <property type="evidence" value="ECO:0007669"/>
    <property type="project" value="UniProtKB-KW"/>
</dbReference>
<dbReference type="InterPro" id="IPR009045">
    <property type="entry name" value="Zn_M74/Hedgehog-like"/>
</dbReference>
<dbReference type="RefSeq" id="WP_108964293.1">
    <property type="nucleotide sequence ID" value="NZ_CP022189.1"/>
</dbReference>
<dbReference type="Pfam" id="PF03411">
    <property type="entry name" value="Peptidase_M74"/>
    <property type="match status" value="1"/>
</dbReference>
<keyword evidence="4" id="KW-0574">Periplasm</keyword>
<evidence type="ECO:0000256" key="9">
    <source>
        <dbReference type="SAM" id="MobiDB-lite"/>
    </source>
</evidence>
<evidence type="ECO:0000256" key="8">
    <source>
        <dbReference type="PIRSR" id="PIRSR018455-2"/>
    </source>
</evidence>
<keyword evidence="3 10" id="KW-0732">Signal</keyword>
<dbReference type="EMBL" id="CP022189">
    <property type="protein sequence ID" value="AWI82370.1"/>
    <property type="molecule type" value="Genomic_DNA"/>
</dbReference>
<evidence type="ECO:0000256" key="7">
    <source>
        <dbReference type="ARBA" id="ARBA00023049"/>
    </source>
</evidence>
<evidence type="ECO:0000256" key="6">
    <source>
        <dbReference type="ARBA" id="ARBA00022833"/>
    </source>
</evidence>
<evidence type="ECO:0000256" key="4">
    <source>
        <dbReference type="ARBA" id="ARBA00022764"/>
    </source>
</evidence>
<dbReference type="NCBIfam" id="NF006947">
    <property type="entry name" value="PRK09429.1"/>
    <property type="match status" value="1"/>
</dbReference>
<feature type="disulfide bond" evidence="8">
    <location>
        <begin position="246"/>
        <end position="253"/>
    </location>
</feature>
<dbReference type="PROSITE" id="PS51257">
    <property type="entry name" value="PROKAR_LIPOPROTEIN"/>
    <property type="match status" value="1"/>
</dbReference>
<proteinExistence type="predicted"/>
<evidence type="ECO:0000256" key="2">
    <source>
        <dbReference type="ARBA" id="ARBA00022723"/>
    </source>
</evidence>
<keyword evidence="2" id="KW-0479">Metal-binding</keyword>
<dbReference type="SUPFAM" id="SSF55166">
    <property type="entry name" value="Hedgehog/DD-peptidase"/>
    <property type="match status" value="1"/>
</dbReference>
<accession>A0A2U8H9V4</accession>
<dbReference type="PIRSF" id="PIRSF018455">
    <property type="entry name" value="MepA"/>
    <property type="match status" value="1"/>
</dbReference>
<keyword evidence="5" id="KW-0378">Hydrolase</keyword>
<keyword evidence="8" id="KW-1015">Disulfide bond</keyword>
<dbReference type="GO" id="GO:0030288">
    <property type="term" value="C:outer membrane-bounded periplasmic space"/>
    <property type="evidence" value="ECO:0007669"/>
    <property type="project" value="InterPro"/>
</dbReference>
<dbReference type="Gene3D" id="3.30.1380.10">
    <property type="match status" value="1"/>
</dbReference>
<organism evidence="11 12">
    <name type="scientific">Alloyangia pacifica</name>
    <dbReference type="NCBI Taxonomy" id="311180"/>
    <lineage>
        <taxon>Bacteria</taxon>
        <taxon>Pseudomonadati</taxon>
        <taxon>Pseudomonadota</taxon>
        <taxon>Alphaproteobacteria</taxon>
        <taxon>Rhodobacterales</taxon>
        <taxon>Roseobacteraceae</taxon>
        <taxon>Alloyangia</taxon>
    </lineage>
</organism>
<keyword evidence="6" id="KW-0862">Zinc</keyword>
<feature type="chain" id="PRO_5015976762" evidence="10">
    <location>
        <begin position="20"/>
        <end position="312"/>
    </location>
</feature>
<dbReference type="GO" id="GO:0004252">
    <property type="term" value="F:serine-type endopeptidase activity"/>
    <property type="evidence" value="ECO:0007669"/>
    <property type="project" value="InterPro"/>
</dbReference>
<feature type="disulfide bond" evidence="8">
    <location>
        <begin position="217"/>
        <end position="265"/>
    </location>
</feature>
<evidence type="ECO:0000313" key="12">
    <source>
        <dbReference type="Proteomes" id="UP000244915"/>
    </source>
</evidence>
<dbReference type="GO" id="GO:0046872">
    <property type="term" value="F:metal ion binding"/>
    <property type="evidence" value="ECO:0007669"/>
    <property type="project" value="UniProtKB-KW"/>
</dbReference>
<keyword evidence="1" id="KW-0645">Protease</keyword>
<gene>
    <name evidence="11" type="ORF">CEW88_01045</name>
</gene>
<keyword evidence="7" id="KW-0482">Metalloprotease</keyword>
<dbReference type="InterPro" id="IPR005073">
    <property type="entry name" value="Peptidase_M74"/>
</dbReference>
<feature type="signal peptide" evidence="10">
    <location>
        <begin position="1"/>
        <end position="19"/>
    </location>
</feature>
<evidence type="ECO:0000256" key="1">
    <source>
        <dbReference type="ARBA" id="ARBA00022670"/>
    </source>
</evidence>
<dbReference type="OrthoDB" id="1467367at2"/>
<evidence type="ECO:0000256" key="5">
    <source>
        <dbReference type="ARBA" id="ARBA00022801"/>
    </source>
</evidence>
<reference evidence="11 12" key="1">
    <citation type="submission" date="2017-06" db="EMBL/GenBank/DDBJ databases">
        <title>Yangia sp. YSBP01 complete genome sequence.</title>
        <authorList>
            <person name="Woo J.-H."/>
            <person name="Kim H.-S."/>
        </authorList>
    </citation>
    <scope>NUCLEOTIDE SEQUENCE [LARGE SCALE GENOMIC DNA]</scope>
    <source>
        <strain evidence="11 12">YSBP01</strain>
    </source>
</reference>
<evidence type="ECO:0000313" key="11">
    <source>
        <dbReference type="EMBL" id="AWI82370.1"/>
    </source>
</evidence>
<protein>
    <submittedName>
        <fullName evidence="11">Penicillin-insensitive murein endopeptidase</fullName>
    </submittedName>
</protein>
<dbReference type="GO" id="GO:0008237">
    <property type="term" value="F:metallopeptidase activity"/>
    <property type="evidence" value="ECO:0007669"/>
    <property type="project" value="UniProtKB-KW"/>
</dbReference>